<evidence type="ECO:0000256" key="7">
    <source>
        <dbReference type="ARBA" id="ARBA00023004"/>
    </source>
</evidence>
<dbReference type="RefSeq" id="WP_120031518.1">
    <property type="nucleotide sequence ID" value="NZ_QVMU01000009.1"/>
</dbReference>
<dbReference type="EMBL" id="QVMU01000009">
    <property type="protein sequence ID" value="RJX71017.1"/>
    <property type="molecule type" value="Genomic_DNA"/>
</dbReference>
<evidence type="ECO:0000313" key="12">
    <source>
        <dbReference type="EMBL" id="RJX71017.1"/>
    </source>
</evidence>
<comment type="cofactor">
    <cofactor evidence="8">
        <name>heme</name>
        <dbReference type="ChEBI" id="CHEBI:30413"/>
    </cofactor>
    <text evidence="8">Binds 2 heme groups.</text>
</comment>
<evidence type="ECO:0000256" key="4">
    <source>
        <dbReference type="ARBA" id="ARBA00022729"/>
    </source>
</evidence>
<feature type="binding site" description="covalent" evidence="8">
    <location>
        <position position="221"/>
    </location>
    <ligand>
        <name>heme c</name>
        <dbReference type="ChEBI" id="CHEBI:61717"/>
        <label>2</label>
    </ligand>
</feature>
<protein>
    <submittedName>
        <fullName evidence="12">Cytochrome B6</fullName>
    </submittedName>
</protein>
<evidence type="ECO:0000256" key="5">
    <source>
        <dbReference type="ARBA" id="ARBA00022764"/>
    </source>
</evidence>
<keyword evidence="13" id="KW-1185">Reference proteome</keyword>
<feature type="domain" description="Cytochrome c" evidence="11">
    <location>
        <begin position="54"/>
        <end position="154"/>
    </location>
</feature>
<accession>A0A3A6QFQ7</accession>
<dbReference type="PIRSF" id="PIRSF000294">
    <property type="entry name" value="Cytochrome-c_peroxidase"/>
    <property type="match status" value="1"/>
</dbReference>
<feature type="binding site" description="axial binding residue" evidence="9">
    <location>
        <position position="292"/>
    </location>
    <ligand>
        <name>heme c</name>
        <dbReference type="ChEBI" id="CHEBI:61717"/>
        <label>2</label>
    </ligand>
    <ligandPart>
        <name>Fe</name>
        <dbReference type="ChEBI" id="CHEBI:18248"/>
    </ligandPart>
</feature>
<dbReference type="GO" id="GO:0020037">
    <property type="term" value="F:heme binding"/>
    <property type="evidence" value="ECO:0007669"/>
    <property type="project" value="InterPro"/>
</dbReference>
<evidence type="ECO:0000259" key="11">
    <source>
        <dbReference type="PROSITE" id="PS51007"/>
    </source>
</evidence>
<dbReference type="SUPFAM" id="SSF46626">
    <property type="entry name" value="Cytochrome c"/>
    <property type="match status" value="2"/>
</dbReference>
<evidence type="ECO:0000256" key="10">
    <source>
        <dbReference type="SAM" id="SignalP"/>
    </source>
</evidence>
<gene>
    <name evidence="12" type="ORF">DZ860_11850</name>
</gene>
<feature type="domain" description="Cytochrome c" evidence="11">
    <location>
        <begin position="204"/>
        <end position="317"/>
    </location>
</feature>
<dbReference type="GO" id="GO:0009055">
    <property type="term" value="F:electron transfer activity"/>
    <property type="evidence" value="ECO:0007669"/>
    <property type="project" value="InterPro"/>
</dbReference>
<dbReference type="PANTHER" id="PTHR30600">
    <property type="entry name" value="CYTOCHROME C PEROXIDASE-RELATED"/>
    <property type="match status" value="1"/>
</dbReference>
<dbReference type="Proteomes" id="UP000273252">
    <property type="component" value="Unassembled WGS sequence"/>
</dbReference>
<feature type="binding site" description="covalent" evidence="8">
    <location>
        <position position="79"/>
    </location>
    <ligand>
        <name>heme c</name>
        <dbReference type="ChEBI" id="CHEBI:61717"/>
        <label>1</label>
    </ligand>
</feature>
<feature type="signal peptide" evidence="10">
    <location>
        <begin position="1"/>
        <end position="22"/>
    </location>
</feature>
<keyword evidence="7 9" id="KW-0408">Iron</keyword>
<evidence type="ECO:0000256" key="8">
    <source>
        <dbReference type="PIRSR" id="PIRSR000294-1"/>
    </source>
</evidence>
<comment type="caution">
    <text evidence="12">The sequence shown here is derived from an EMBL/GenBank/DDBJ whole genome shotgun (WGS) entry which is preliminary data.</text>
</comment>
<comment type="subcellular location">
    <subcellularLocation>
        <location evidence="1">Periplasm</location>
    </subcellularLocation>
</comment>
<dbReference type="Pfam" id="PF03150">
    <property type="entry name" value="CCP_MauG"/>
    <property type="match status" value="1"/>
</dbReference>
<feature type="binding site" description="axial binding residue" evidence="9">
    <location>
        <position position="222"/>
    </location>
    <ligand>
        <name>heme c</name>
        <dbReference type="ChEBI" id="CHEBI:61717"/>
        <label>2</label>
    </ligand>
    <ligandPart>
        <name>Fe</name>
        <dbReference type="ChEBI" id="CHEBI:18248"/>
    </ligandPart>
</feature>
<keyword evidence="2 8" id="KW-0349">Heme</keyword>
<keyword evidence="6" id="KW-0560">Oxidoreductase</keyword>
<dbReference type="GO" id="GO:0004130">
    <property type="term" value="F:cytochrome-c peroxidase activity"/>
    <property type="evidence" value="ECO:0007669"/>
    <property type="project" value="TreeGrafter"/>
</dbReference>
<sequence>MLGIRQFFFICLLLVGHPPAYSAIPINQHEQNTFRDNDYGLITPISDVDNYDYNLVKLGWLLFKDPNLSSNGLVSCETCHSLQSNGAEQTATSKGVNGQGIRNSITVFNTSLNYRFFWDGRANSLSEQIDGPITNPLEMDSNWQDIEAYVAKSSFYREHFQAIDDSNISESNIKRALIAFMNTLLTPNAKFDQYLKGNKNILSDSAKRGWLQFQKLGCIQCHQGANIGGGMIQKFGYFGTNPNQEDTGRHINMGKRQDKFYFRVASLRNVANTAPYFHDGRTQDLKDAISIMAQRQLGINIEDETLSDIESFLHSLSAPRPKILEVLENE</sequence>
<evidence type="ECO:0000256" key="1">
    <source>
        <dbReference type="ARBA" id="ARBA00004418"/>
    </source>
</evidence>
<dbReference type="PANTHER" id="PTHR30600:SF7">
    <property type="entry name" value="CYTOCHROME C PEROXIDASE-RELATED"/>
    <property type="match status" value="1"/>
</dbReference>
<dbReference type="GO" id="GO:0046872">
    <property type="term" value="F:metal ion binding"/>
    <property type="evidence" value="ECO:0007669"/>
    <property type="project" value="UniProtKB-KW"/>
</dbReference>
<keyword evidence="4 10" id="KW-0732">Signal</keyword>
<dbReference type="InterPro" id="IPR026259">
    <property type="entry name" value="MauG/Cytc_peroxidase"/>
</dbReference>
<dbReference type="InterPro" id="IPR051395">
    <property type="entry name" value="Cytochrome_c_Peroxidase/MauG"/>
</dbReference>
<proteinExistence type="predicted"/>
<feature type="chain" id="PRO_5017250680" evidence="10">
    <location>
        <begin position="23"/>
        <end position="330"/>
    </location>
</feature>
<dbReference type="GO" id="GO:0042597">
    <property type="term" value="C:periplasmic space"/>
    <property type="evidence" value="ECO:0007669"/>
    <property type="project" value="UniProtKB-SubCell"/>
</dbReference>
<reference evidence="12 13" key="1">
    <citation type="submission" date="2018-08" db="EMBL/GenBank/DDBJ databases">
        <title>Vibrio isolated from the Eastern China Marginal Seas.</title>
        <authorList>
            <person name="Li Y."/>
        </authorList>
    </citation>
    <scope>NUCLEOTIDE SEQUENCE [LARGE SCALE GENOMIC DNA]</scope>
    <source>
        <strain evidence="12 13">BEI233</strain>
    </source>
</reference>
<dbReference type="Gene3D" id="1.10.760.10">
    <property type="entry name" value="Cytochrome c-like domain"/>
    <property type="match status" value="2"/>
</dbReference>
<evidence type="ECO:0000256" key="2">
    <source>
        <dbReference type="ARBA" id="ARBA00022617"/>
    </source>
</evidence>
<dbReference type="InterPro" id="IPR036909">
    <property type="entry name" value="Cyt_c-like_dom_sf"/>
</dbReference>
<evidence type="ECO:0000256" key="6">
    <source>
        <dbReference type="ARBA" id="ARBA00023002"/>
    </source>
</evidence>
<dbReference type="InterPro" id="IPR004852">
    <property type="entry name" value="Di-haem_cyt_c_peroxidsae"/>
</dbReference>
<keyword evidence="3 9" id="KW-0479">Metal-binding</keyword>
<dbReference type="AlphaFoldDB" id="A0A3A6QFQ7"/>
<dbReference type="InterPro" id="IPR009056">
    <property type="entry name" value="Cyt_c-like_dom"/>
</dbReference>
<evidence type="ECO:0000256" key="9">
    <source>
        <dbReference type="PIRSR" id="PIRSR000294-2"/>
    </source>
</evidence>
<organism evidence="12 13">
    <name type="scientific">Vibrio sinensis</name>
    <dbReference type="NCBI Taxonomy" id="2302434"/>
    <lineage>
        <taxon>Bacteria</taxon>
        <taxon>Pseudomonadati</taxon>
        <taxon>Pseudomonadota</taxon>
        <taxon>Gammaproteobacteria</taxon>
        <taxon>Vibrionales</taxon>
        <taxon>Vibrionaceae</taxon>
        <taxon>Vibrio</taxon>
    </lineage>
</organism>
<dbReference type="PROSITE" id="PS51007">
    <property type="entry name" value="CYTC"/>
    <property type="match status" value="2"/>
</dbReference>
<keyword evidence="5" id="KW-0574">Periplasm</keyword>
<evidence type="ECO:0000313" key="13">
    <source>
        <dbReference type="Proteomes" id="UP000273252"/>
    </source>
</evidence>
<feature type="binding site" description="axial binding residue" evidence="9">
    <location>
        <position position="80"/>
    </location>
    <ligand>
        <name>heme c</name>
        <dbReference type="ChEBI" id="CHEBI:61717"/>
        <label>1</label>
    </ligand>
    <ligandPart>
        <name>Fe</name>
        <dbReference type="ChEBI" id="CHEBI:18248"/>
    </ligandPart>
</feature>
<feature type="binding site" description="covalent" evidence="8">
    <location>
        <position position="218"/>
    </location>
    <ligand>
        <name>heme c</name>
        <dbReference type="ChEBI" id="CHEBI:61717"/>
        <label>2</label>
    </ligand>
</feature>
<feature type="binding site" description="covalent" evidence="8">
    <location>
        <position position="76"/>
    </location>
    <ligand>
        <name>heme c</name>
        <dbReference type="ChEBI" id="CHEBI:61717"/>
        <label>1</label>
    </ligand>
</feature>
<name>A0A3A6QFQ7_9VIBR</name>
<evidence type="ECO:0000256" key="3">
    <source>
        <dbReference type="ARBA" id="ARBA00022723"/>
    </source>
</evidence>
<dbReference type="OrthoDB" id="9805202at2"/>
<comment type="PTM">
    <text evidence="8">Binds 2 heme groups per subunit.</text>
</comment>